<dbReference type="GO" id="GO:0008074">
    <property type="term" value="C:guanylate cyclase complex, soluble"/>
    <property type="evidence" value="ECO:0007669"/>
    <property type="project" value="TreeGrafter"/>
</dbReference>
<dbReference type="Gene3D" id="3.30.70.1230">
    <property type="entry name" value="Nucleotide cyclase"/>
    <property type="match status" value="1"/>
</dbReference>
<dbReference type="EMBL" id="QXGB01000399">
    <property type="protein sequence ID" value="KAE9216506.1"/>
    <property type="molecule type" value="Genomic_DNA"/>
</dbReference>
<dbReference type="AlphaFoldDB" id="A0A6A3YD39"/>
<feature type="transmembrane region" description="Helical" evidence="5">
    <location>
        <begin position="194"/>
        <end position="215"/>
    </location>
</feature>
<feature type="region of interest" description="Disordered" evidence="4">
    <location>
        <begin position="655"/>
        <end position="703"/>
    </location>
</feature>
<dbReference type="InterPro" id="IPR029787">
    <property type="entry name" value="Nucleotide_cyclase"/>
</dbReference>
<name>A0A6A3YD39_9STRA</name>
<organism evidence="7 8">
    <name type="scientific">Phytophthora fragariae</name>
    <dbReference type="NCBI Taxonomy" id="53985"/>
    <lineage>
        <taxon>Eukaryota</taxon>
        <taxon>Sar</taxon>
        <taxon>Stramenopiles</taxon>
        <taxon>Oomycota</taxon>
        <taxon>Peronosporomycetes</taxon>
        <taxon>Peronosporales</taxon>
        <taxon>Peronosporaceae</taxon>
        <taxon>Phytophthora</taxon>
    </lineage>
</organism>
<gene>
    <name evidence="7" type="ORF">PF005_g9027</name>
</gene>
<feature type="compositionally biased region" description="Basic and acidic residues" evidence="4">
    <location>
        <begin position="1"/>
        <end position="11"/>
    </location>
</feature>
<keyword evidence="5" id="KW-1133">Transmembrane helix</keyword>
<keyword evidence="5" id="KW-0812">Transmembrane</keyword>
<sequence length="703" mass="79651">MEDGHEVEMQREATPPSPAEENGQIKPELPTERASFASERRKSIHRQSILYPLATDFLPVGTIFHDTPRKHSSSHSLFSPDVAFGHKIHPGDFIRTSAEQASTIRVKEAGGQSERNLLNAEIASATEPPSVHIEMQTFPLRFRDTVQEEAFCKHFNMYVTKKVRMANRIVGLINVVMLVAQYFTQIQLLRNFVFVSRIAIIVWSLMFQAATYTSWFRRYFDRLLLTHYAVLDLLHQLPRFIFLVSCTEEEEVEAGASGNEELTLFASQKSVRAMNLIFILIIYIASGMRFTVASICASWHMLAKGLFAVILCHVCVWDDLDATTNLAMIAFCILTAYHSERYVRQEFVERLRVDEERKRRDDLLETMLPVHIKERLKDNRTDGLAESYDEVSILFCYVSNFQALSKHASAIELVQLMNRIVFCFDRATDTQGVYKDEAIAETYMCAAGVPQRDPFHCEKIADMALTMMRICEKESWSFNGVDIQLQIGIHSGPVVAGVVGSKTYSYHLFGDTVNTSSRICSSGCAGKIQISDRSRQLLARTGNFIISERGMMNLKGKGMVRLYWLEGKSGAPSSSDKSSYPDVYSEFETAVEESIRAKDLEYKSPLHHRSDAYLSCMKDVEIRRLTLDFHRKRSTSGKTNWIKLAAKPLQAQVAPGNNFGAATSDPQPQARSVRGPRHIQSVNNTASEMERAFRIEHNRDSTP</sequence>
<keyword evidence="8" id="KW-1185">Reference proteome</keyword>
<keyword evidence="5" id="KW-0472">Membrane</keyword>
<comment type="similarity">
    <text evidence="3">Belongs to the adenylyl cyclase class-4/guanylyl cyclase family.</text>
</comment>
<dbReference type="GO" id="GO:0004383">
    <property type="term" value="F:guanylate cyclase activity"/>
    <property type="evidence" value="ECO:0007669"/>
    <property type="project" value="TreeGrafter"/>
</dbReference>
<dbReference type="OrthoDB" id="432756at2759"/>
<comment type="caution">
    <text evidence="7">The sequence shown here is derived from an EMBL/GenBank/DDBJ whole genome shotgun (WGS) entry which is preliminary data.</text>
</comment>
<evidence type="ECO:0000256" key="1">
    <source>
        <dbReference type="ARBA" id="ARBA00022741"/>
    </source>
</evidence>
<evidence type="ECO:0000256" key="3">
    <source>
        <dbReference type="RuleBase" id="RU000405"/>
    </source>
</evidence>
<dbReference type="PANTHER" id="PTHR45655">
    <property type="entry name" value="GUANYLATE CYCLASE SOLUBLE SUBUNIT BETA-2"/>
    <property type="match status" value="1"/>
</dbReference>
<evidence type="ECO:0000313" key="7">
    <source>
        <dbReference type="EMBL" id="KAE9216506.1"/>
    </source>
</evidence>
<dbReference type="CDD" id="cd07302">
    <property type="entry name" value="CHD"/>
    <property type="match status" value="1"/>
</dbReference>
<feature type="compositionally biased region" description="Basic and acidic residues" evidence="4">
    <location>
        <begin position="688"/>
        <end position="703"/>
    </location>
</feature>
<dbReference type="PROSITE" id="PS50125">
    <property type="entry name" value="GUANYLATE_CYCLASE_2"/>
    <property type="match status" value="1"/>
</dbReference>
<dbReference type="GO" id="GO:0070482">
    <property type="term" value="P:response to oxygen levels"/>
    <property type="evidence" value="ECO:0007669"/>
    <property type="project" value="TreeGrafter"/>
</dbReference>
<dbReference type="Proteomes" id="UP000433483">
    <property type="component" value="Unassembled WGS sequence"/>
</dbReference>
<feature type="transmembrane region" description="Helical" evidence="5">
    <location>
        <begin position="169"/>
        <end position="188"/>
    </location>
</feature>
<dbReference type="Pfam" id="PF00211">
    <property type="entry name" value="Guanylate_cyc"/>
    <property type="match status" value="1"/>
</dbReference>
<reference evidence="7 8" key="1">
    <citation type="submission" date="2018-08" db="EMBL/GenBank/DDBJ databases">
        <title>Genomic investigation of the strawberry pathogen Phytophthora fragariae indicates pathogenicity is determined by transcriptional variation in three key races.</title>
        <authorList>
            <person name="Adams T.M."/>
            <person name="Armitage A.D."/>
            <person name="Sobczyk M.K."/>
            <person name="Bates H.J."/>
            <person name="Dunwell J.M."/>
            <person name="Nellist C.F."/>
            <person name="Harrison R.J."/>
        </authorList>
    </citation>
    <scope>NUCLEOTIDE SEQUENCE [LARGE SCALE GENOMIC DNA]</scope>
    <source>
        <strain evidence="7 8">NOV-27</strain>
    </source>
</reference>
<keyword evidence="1" id="KW-0547">Nucleotide-binding</keyword>
<dbReference type="GO" id="GO:0000166">
    <property type="term" value="F:nucleotide binding"/>
    <property type="evidence" value="ECO:0007669"/>
    <property type="project" value="UniProtKB-KW"/>
</dbReference>
<evidence type="ECO:0000256" key="2">
    <source>
        <dbReference type="ARBA" id="ARBA00023239"/>
    </source>
</evidence>
<dbReference type="GO" id="GO:0019934">
    <property type="term" value="P:cGMP-mediated signaling"/>
    <property type="evidence" value="ECO:0007669"/>
    <property type="project" value="TreeGrafter"/>
</dbReference>
<feature type="domain" description="Guanylate cyclase" evidence="6">
    <location>
        <begin position="392"/>
        <end position="520"/>
    </location>
</feature>
<protein>
    <recommendedName>
        <fullName evidence="6">Guanylate cyclase domain-containing protein</fullName>
    </recommendedName>
</protein>
<evidence type="ECO:0000313" key="8">
    <source>
        <dbReference type="Proteomes" id="UP000433483"/>
    </source>
</evidence>
<feature type="region of interest" description="Disordered" evidence="4">
    <location>
        <begin position="1"/>
        <end position="29"/>
    </location>
</feature>
<feature type="transmembrane region" description="Helical" evidence="5">
    <location>
        <begin position="276"/>
        <end position="302"/>
    </location>
</feature>
<dbReference type="InterPro" id="IPR018297">
    <property type="entry name" value="A/G_cyclase_CS"/>
</dbReference>
<feature type="compositionally biased region" description="Polar residues" evidence="4">
    <location>
        <begin position="660"/>
        <end position="670"/>
    </location>
</feature>
<dbReference type="InterPro" id="IPR001054">
    <property type="entry name" value="A/G_cyclase"/>
</dbReference>
<evidence type="ECO:0000256" key="4">
    <source>
        <dbReference type="SAM" id="MobiDB-lite"/>
    </source>
</evidence>
<proteinExistence type="inferred from homology"/>
<accession>A0A6A3YD39</accession>
<dbReference type="SUPFAM" id="SSF55073">
    <property type="entry name" value="Nucleotide cyclase"/>
    <property type="match status" value="1"/>
</dbReference>
<dbReference type="PROSITE" id="PS00452">
    <property type="entry name" value="GUANYLATE_CYCLASE_1"/>
    <property type="match status" value="1"/>
</dbReference>
<keyword evidence="2 3" id="KW-0456">Lyase</keyword>
<evidence type="ECO:0000256" key="5">
    <source>
        <dbReference type="SAM" id="Phobius"/>
    </source>
</evidence>
<dbReference type="PANTHER" id="PTHR45655:SF5">
    <property type="entry name" value="SOLUBLE GUANYLATE CYCLASE 89DA-RELATED"/>
    <property type="match status" value="1"/>
</dbReference>
<dbReference type="SMART" id="SM00044">
    <property type="entry name" value="CYCc"/>
    <property type="match status" value="1"/>
</dbReference>
<evidence type="ECO:0000259" key="6">
    <source>
        <dbReference type="PROSITE" id="PS50125"/>
    </source>
</evidence>